<organism evidence="2 3">
    <name type="scientific">Candidatus Portnoybacteria bacterium CG10_big_fil_rev_8_21_14_0_10_44_7</name>
    <dbReference type="NCBI Taxonomy" id="1974816"/>
    <lineage>
        <taxon>Bacteria</taxon>
        <taxon>Candidatus Portnoyibacteriota</taxon>
    </lineage>
</organism>
<dbReference type="EMBL" id="PFEA01000002">
    <property type="protein sequence ID" value="PJE60107.1"/>
    <property type="molecule type" value="Genomic_DNA"/>
</dbReference>
<comment type="caution">
    <text evidence="2">The sequence shown here is derived from an EMBL/GenBank/DDBJ whole genome shotgun (WGS) entry which is preliminary data.</text>
</comment>
<gene>
    <name evidence="2" type="ORF">COU85_00040</name>
</gene>
<dbReference type="AlphaFoldDB" id="A0A2M8KJK1"/>
<sequence length="85" mass="8814">MTIVLMVLALATACGSGGGGGGSADQNQAQNGQATKPLPPSGLNMENLQRGIENIVRALRGIESSIIGPMPAKKDIVNSKKEERR</sequence>
<feature type="region of interest" description="Disordered" evidence="1">
    <location>
        <begin position="16"/>
        <end position="45"/>
    </location>
</feature>
<evidence type="ECO:0000313" key="2">
    <source>
        <dbReference type="EMBL" id="PJE60107.1"/>
    </source>
</evidence>
<proteinExistence type="predicted"/>
<evidence type="ECO:0000313" key="3">
    <source>
        <dbReference type="Proteomes" id="UP000231086"/>
    </source>
</evidence>
<evidence type="ECO:0000256" key="1">
    <source>
        <dbReference type="SAM" id="MobiDB-lite"/>
    </source>
</evidence>
<dbReference type="Proteomes" id="UP000231086">
    <property type="component" value="Unassembled WGS sequence"/>
</dbReference>
<reference evidence="3" key="1">
    <citation type="submission" date="2017-09" db="EMBL/GenBank/DDBJ databases">
        <title>Depth-based differentiation of microbial function through sediment-hosted aquifers and enrichment of novel symbionts in the deep terrestrial subsurface.</title>
        <authorList>
            <person name="Probst A.J."/>
            <person name="Ladd B."/>
            <person name="Jarett J.K."/>
            <person name="Geller-Mcgrath D.E."/>
            <person name="Sieber C.M.K."/>
            <person name="Emerson J.B."/>
            <person name="Anantharaman K."/>
            <person name="Thomas B.C."/>
            <person name="Malmstrom R."/>
            <person name="Stieglmeier M."/>
            <person name="Klingl A."/>
            <person name="Woyke T."/>
            <person name="Ryan C.M."/>
            <person name="Banfield J.F."/>
        </authorList>
    </citation>
    <scope>NUCLEOTIDE SEQUENCE [LARGE SCALE GENOMIC DNA]</scope>
</reference>
<accession>A0A2M8KJK1</accession>
<protein>
    <submittedName>
        <fullName evidence="2">Uncharacterized protein</fullName>
    </submittedName>
</protein>
<name>A0A2M8KJK1_9BACT</name>
<feature type="compositionally biased region" description="Low complexity" evidence="1">
    <location>
        <begin position="24"/>
        <end position="35"/>
    </location>
</feature>